<dbReference type="AlphaFoldDB" id="A0A6D2CAJ9"/>
<accession>A0A6D2CAJ9</accession>
<keyword evidence="1" id="KW-0472">Membrane</keyword>
<evidence type="ECO:0000313" key="2">
    <source>
        <dbReference type="EMBL" id="TLE04319.1"/>
    </source>
</evidence>
<gene>
    <name evidence="2" type="ORF">LS77_006255</name>
</gene>
<name>A0A6D2CAJ9_9HELI</name>
<evidence type="ECO:0000256" key="1">
    <source>
        <dbReference type="SAM" id="Phobius"/>
    </source>
</evidence>
<dbReference type="EMBL" id="JRPH02000016">
    <property type="protein sequence ID" value="TLE04319.1"/>
    <property type="molecule type" value="Genomic_DNA"/>
</dbReference>
<proteinExistence type="predicted"/>
<sequence>MQVLNAIIRKYRAFKDFWHTHIATYTYIDLYPHLKTSLDTNNSTPNKKSACNTAYNNERDAIESIQPYVAQNETGLESSMSFEGLSDSKDNNEKLESSNYDLRLSASLNNNESLDSIHSTLQNTAITQTTENLESSPNGWVQGVVVQNRENLKPSLSVSKSQDSISKSTQNLDFNTTACHIDLEQSEREISSIELQQNLDSKNYALNPAAHPNSAQNLDSKPPCYVERSETYNIESKTDFLLNAQNDNKQNLDSINSMSQSSVSAQVAQNLDSKNHALNSQPQADLTRNLYSTQYTQTTNKNPSTKDTIHSTQNLTQANLIPLLHALKKPYITLDQLNSNHTKPHPLANIFHRKKSMRMYYTILPLNSLEASNIDIEKSELKSPNMLDSIVPLKAKSNGLIPYNYECKYFLQNQNKTHFNFQLFAIKSELLESYALKYSGKILCLNPLEMFSSLFTLYPHLKRYTIIFQDSSKHALCHYAQGFLTISIVLDRTEALQNYYSLIEDFGEIFYCDFSGKADLLLDFKDIVSLFNLPLKECLQLLALEYIRAKPAYIHFYARAFYSMRSFLKMLLFATLCIFIFYFLALFYHKYEYFQYLRHEALTHSTQIDSLYHKKQQYPLMYEKLFENLLNKQSLNFCLQQDYNEIESTWIQTDCNKP</sequence>
<organism evidence="2 3">
    <name type="scientific">Helicobacter bilis</name>
    <dbReference type="NCBI Taxonomy" id="37372"/>
    <lineage>
        <taxon>Bacteria</taxon>
        <taxon>Pseudomonadati</taxon>
        <taxon>Campylobacterota</taxon>
        <taxon>Epsilonproteobacteria</taxon>
        <taxon>Campylobacterales</taxon>
        <taxon>Helicobacteraceae</taxon>
        <taxon>Helicobacter</taxon>
    </lineage>
</organism>
<dbReference type="RefSeq" id="WP_004084020.1">
    <property type="nucleotide sequence ID" value="NZ_JAERIZ010000014.1"/>
</dbReference>
<evidence type="ECO:0000313" key="3">
    <source>
        <dbReference type="Proteomes" id="UP000029870"/>
    </source>
</evidence>
<keyword evidence="1" id="KW-1133">Transmembrane helix</keyword>
<reference evidence="2 3" key="1">
    <citation type="journal article" date="2014" name="Genome Announc.">
        <title>Draft genome sequences of eight enterohepatic helicobacter species isolated from both laboratory and wild rodents.</title>
        <authorList>
            <person name="Sheh A."/>
            <person name="Shen Z."/>
            <person name="Fox J.G."/>
        </authorList>
    </citation>
    <scope>NUCLEOTIDE SEQUENCE [LARGE SCALE GENOMIC DNA]</scope>
    <source>
        <strain evidence="2 3">Missouri</strain>
    </source>
</reference>
<protein>
    <submittedName>
        <fullName evidence="2">Uncharacterized protein</fullName>
    </submittedName>
</protein>
<keyword evidence="1" id="KW-0812">Transmembrane</keyword>
<comment type="caution">
    <text evidence="2">The sequence shown here is derived from an EMBL/GenBank/DDBJ whole genome shotgun (WGS) entry which is preliminary data.</text>
</comment>
<dbReference type="Proteomes" id="UP000029870">
    <property type="component" value="Unassembled WGS sequence"/>
</dbReference>
<feature type="transmembrane region" description="Helical" evidence="1">
    <location>
        <begin position="567"/>
        <end position="588"/>
    </location>
</feature>
<dbReference type="GeneID" id="60655629"/>